<dbReference type="PANTHER" id="PTHR16705">
    <property type="entry name" value="COMPLEXIN"/>
    <property type="match status" value="1"/>
</dbReference>
<sequence>MPWGEDLAVPRDENGIVPVHCWVPRMEVPHLPNSALFPMESAAKLACGAPARQLLCCISADFPRDKESRAPPCPSQDRGPQRPQWMISPKQKNKRDTAFAQRKAERAAMRAQLREKYQLPKSRTDKKQMEAAGGKLTFPQDLLAIVKSKATSDAGSLFPSFSDLDFGSFQMTARNAMRSLQHPVQCPVM</sequence>
<evidence type="ECO:0000313" key="10">
    <source>
        <dbReference type="RefSeq" id="XP_015275124.1"/>
    </source>
</evidence>
<dbReference type="InterPro" id="IPR008849">
    <property type="entry name" value="Synaphin"/>
</dbReference>
<keyword evidence="5" id="KW-0770">Synapse</keyword>
<protein>
    <submittedName>
        <fullName evidence="10">Complexin-3-like</fullName>
    </submittedName>
</protein>
<keyword evidence="2" id="KW-0813">Transport</keyword>
<organism evidence="9 10">
    <name type="scientific">Gekko japonicus</name>
    <name type="common">Schlegel's Japanese gecko</name>
    <dbReference type="NCBI Taxonomy" id="146911"/>
    <lineage>
        <taxon>Eukaryota</taxon>
        <taxon>Metazoa</taxon>
        <taxon>Chordata</taxon>
        <taxon>Craniata</taxon>
        <taxon>Vertebrata</taxon>
        <taxon>Euteleostomi</taxon>
        <taxon>Lepidosauria</taxon>
        <taxon>Squamata</taxon>
        <taxon>Bifurcata</taxon>
        <taxon>Gekkota</taxon>
        <taxon>Gekkonidae</taxon>
        <taxon>Gekkoninae</taxon>
        <taxon>Gekko</taxon>
    </lineage>
</organism>
<keyword evidence="9" id="KW-1185">Reference proteome</keyword>
<evidence type="ECO:0000256" key="6">
    <source>
        <dbReference type="ARBA" id="ARBA00034103"/>
    </source>
</evidence>
<comment type="subcellular location">
    <subcellularLocation>
        <location evidence="6">Synapse</location>
    </subcellularLocation>
</comment>
<keyword evidence="3" id="KW-0268">Exocytosis</keyword>
<name>A0ABM1KN37_GEKJA</name>
<evidence type="ECO:0000256" key="8">
    <source>
        <dbReference type="SAM" id="MobiDB-lite"/>
    </source>
</evidence>
<evidence type="ECO:0000313" key="9">
    <source>
        <dbReference type="Proteomes" id="UP000694871"/>
    </source>
</evidence>
<gene>
    <name evidence="10" type="primary">LOC107117504</name>
</gene>
<dbReference type="RefSeq" id="XP_015275124.1">
    <property type="nucleotide sequence ID" value="XM_015419638.1"/>
</dbReference>
<dbReference type="CDD" id="cd22809">
    <property type="entry name" value="Complexin_NTD_CPLX_III_IV"/>
    <property type="match status" value="1"/>
</dbReference>
<comment type="function">
    <text evidence="7">Positively regulates a late step in synaptic vesicle exocytosis.</text>
</comment>
<evidence type="ECO:0000256" key="5">
    <source>
        <dbReference type="ARBA" id="ARBA00023018"/>
    </source>
</evidence>
<evidence type="ECO:0000256" key="1">
    <source>
        <dbReference type="ARBA" id="ARBA00005396"/>
    </source>
</evidence>
<evidence type="ECO:0000256" key="4">
    <source>
        <dbReference type="ARBA" id="ARBA00022775"/>
    </source>
</evidence>
<evidence type="ECO:0000256" key="7">
    <source>
        <dbReference type="ARBA" id="ARBA00037297"/>
    </source>
</evidence>
<proteinExistence type="inferred from homology"/>
<reference evidence="10" key="1">
    <citation type="submission" date="2025-08" db="UniProtKB">
        <authorList>
            <consortium name="RefSeq"/>
        </authorList>
    </citation>
    <scope>IDENTIFICATION</scope>
</reference>
<comment type="similarity">
    <text evidence="1">Belongs to the complexin/synaphin family.</text>
</comment>
<accession>A0ABM1KN37</accession>
<dbReference type="GeneID" id="107117504"/>
<evidence type="ECO:0000256" key="3">
    <source>
        <dbReference type="ARBA" id="ARBA00022483"/>
    </source>
</evidence>
<feature type="region of interest" description="Disordered" evidence="8">
    <location>
        <begin position="66"/>
        <end position="96"/>
    </location>
</feature>
<dbReference type="PANTHER" id="PTHR16705:SF4">
    <property type="entry name" value="COMPLEXIN"/>
    <property type="match status" value="1"/>
</dbReference>
<dbReference type="Pfam" id="PF05835">
    <property type="entry name" value="Synaphin"/>
    <property type="match status" value="1"/>
</dbReference>
<dbReference type="Proteomes" id="UP000694871">
    <property type="component" value="Unplaced"/>
</dbReference>
<evidence type="ECO:0000256" key="2">
    <source>
        <dbReference type="ARBA" id="ARBA00022448"/>
    </source>
</evidence>
<keyword evidence="4" id="KW-0532">Neurotransmitter transport</keyword>